<dbReference type="Proteomes" id="UP000187172">
    <property type="component" value="Unassembled WGS sequence"/>
</dbReference>
<accession>A0A1R1EFD2</accession>
<dbReference type="STRING" id="297318.BK138_26205"/>
<dbReference type="Pfam" id="PF13238">
    <property type="entry name" value="AAA_18"/>
    <property type="match status" value="1"/>
</dbReference>
<evidence type="ECO:0000313" key="2">
    <source>
        <dbReference type="Proteomes" id="UP000187172"/>
    </source>
</evidence>
<name>A0A1R1EFD2_9BACL</name>
<dbReference type="InterPro" id="IPR052922">
    <property type="entry name" value="Cytidylate_Kinase-2"/>
</dbReference>
<organism evidence="1 2">
    <name type="scientific">Paenibacillus rhizosphaerae</name>
    <dbReference type="NCBI Taxonomy" id="297318"/>
    <lineage>
        <taxon>Bacteria</taxon>
        <taxon>Bacillati</taxon>
        <taxon>Bacillota</taxon>
        <taxon>Bacilli</taxon>
        <taxon>Bacillales</taxon>
        <taxon>Paenibacillaceae</taxon>
        <taxon>Paenibacillus</taxon>
    </lineage>
</organism>
<dbReference type="Gene3D" id="3.40.50.300">
    <property type="entry name" value="P-loop containing nucleotide triphosphate hydrolases"/>
    <property type="match status" value="1"/>
</dbReference>
<dbReference type="AlphaFoldDB" id="A0A1R1EFD2"/>
<protein>
    <recommendedName>
        <fullName evidence="3">DNA topology modulation protein FlaR</fullName>
    </recommendedName>
</protein>
<dbReference type="RefSeq" id="WP_076173795.1">
    <property type="nucleotide sequence ID" value="NZ_MRTP01000010.1"/>
</dbReference>
<dbReference type="InterPro" id="IPR027417">
    <property type="entry name" value="P-loop_NTPase"/>
</dbReference>
<comment type="caution">
    <text evidence="1">The sequence shown here is derived from an EMBL/GenBank/DDBJ whole genome shotgun (WGS) entry which is preliminary data.</text>
</comment>
<gene>
    <name evidence="1" type="ORF">BK138_26205</name>
</gene>
<dbReference type="PANTHER" id="PTHR37816:SF2">
    <property type="entry name" value="DNA TOPOLOGY MODULATION PROTEIN FLAR-RELATED PROTEIN"/>
    <property type="match status" value="1"/>
</dbReference>
<reference evidence="1 2" key="1">
    <citation type="submission" date="2016-11" db="EMBL/GenBank/DDBJ databases">
        <title>Paenibacillus species isolates.</title>
        <authorList>
            <person name="Beno S.M."/>
        </authorList>
    </citation>
    <scope>NUCLEOTIDE SEQUENCE [LARGE SCALE GENOMIC DNA]</scope>
    <source>
        <strain evidence="1 2">FSL R5-0378</strain>
    </source>
</reference>
<evidence type="ECO:0000313" key="1">
    <source>
        <dbReference type="EMBL" id="OMF50507.1"/>
    </source>
</evidence>
<evidence type="ECO:0008006" key="3">
    <source>
        <dbReference type="Google" id="ProtNLM"/>
    </source>
</evidence>
<dbReference type="PANTHER" id="PTHR37816">
    <property type="entry name" value="YALI0E33011P"/>
    <property type="match status" value="1"/>
</dbReference>
<keyword evidence="2" id="KW-1185">Reference proteome</keyword>
<sequence>MAVYRPDSAKIPDKIRIIGSVGSGKSTLARALSDQLGIPYYELDNMVWRRTGHGDVKNSFEERDRILNGILEQDRWIIEGVHYQWVQRSFADADLIVYVDTPIWVRNYRILKRFTVQKLGLAQGNYKQTFSMLRKMYQWNYRHAKKEKPEIMQIVEPYRGKLRMIRNSSVRQALMLSEKPGPKGIEVP</sequence>
<proteinExistence type="predicted"/>
<dbReference type="EMBL" id="MRTP01000010">
    <property type="protein sequence ID" value="OMF50507.1"/>
    <property type="molecule type" value="Genomic_DNA"/>
</dbReference>
<dbReference type="SUPFAM" id="SSF52540">
    <property type="entry name" value="P-loop containing nucleoside triphosphate hydrolases"/>
    <property type="match status" value="1"/>
</dbReference>